<name>A0AAV7SYH1_PLEWA</name>
<accession>A0AAV7SYH1</accession>
<dbReference type="EMBL" id="JANPWB010000007">
    <property type="protein sequence ID" value="KAJ1169141.1"/>
    <property type="molecule type" value="Genomic_DNA"/>
</dbReference>
<protein>
    <submittedName>
        <fullName evidence="2">Uncharacterized protein</fullName>
    </submittedName>
</protein>
<evidence type="ECO:0000256" key="1">
    <source>
        <dbReference type="SAM" id="MobiDB-lite"/>
    </source>
</evidence>
<feature type="compositionally biased region" description="Basic and acidic residues" evidence="1">
    <location>
        <begin position="74"/>
        <end position="93"/>
    </location>
</feature>
<organism evidence="2 3">
    <name type="scientific">Pleurodeles waltl</name>
    <name type="common">Iberian ribbed newt</name>
    <dbReference type="NCBI Taxonomy" id="8319"/>
    <lineage>
        <taxon>Eukaryota</taxon>
        <taxon>Metazoa</taxon>
        <taxon>Chordata</taxon>
        <taxon>Craniata</taxon>
        <taxon>Vertebrata</taxon>
        <taxon>Euteleostomi</taxon>
        <taxon>Amphibia</taxon>
        <taxon>Batrachia</taxon>
        <taxon>Caudata</taxon>
        <taxon>Salamandroidea</taxon>
        <taxon>Salamandridae</taxon>
        <taxon>Pleurodelinae</taxon>
        <taxon>Pleurodeles</taxon>
    </lineage>
</organism>
<reference evidence="2" key="1">
    <citation type="journal article" date="2022" name="bioRxiv">
        <title>Sequencing and chromosome-scale assembly of the giantPleurodeles waltlgenome.</title>
        <authorList>
            <person name="Brown T."/>
            <person name="Elewa A."/>
            <person name="Iarovenko S."/>
            <person name="Subramanian E."/>
            <person name="Araus A.J."/>
            <person name="Petzold A."/>
            <person name="Susuki M."/>
            <person name="Suzuki K.-i.T."/>
            <person name="Hayashi T."/>
            <person name="Toyoda A."/>
            <person name="Oliveira C."/>
            <person name="Osipova E."/>
            <person name="Leigh N.D."/>
            <person name="Simon A."/>
            <person name="Yun M.H."/>
        </authorList>
    </citation>
    <scope>NUCLEOTIDE SEQUENCE</scope>
    <source>
        <strain evidence="2">20211129_DDA</strain>
        <tissue evidence="2">Liver</tissue>
    </source>
</reference>
<keyword evidence="3" id="KW-1185">Reference proteome</keyword>
<dbReference type="AlphaFoldDB" id="A0AAV7SYH1"/>
<sequence>MSCSTGTPMCRTASNFYQSIRAMLYAFCSNFISPKGATPAPAGPKKTEIAKEPEASLDLRTGPASPPTEPIAAEGHHLQRTTEKENRKDPPQD</sequence>
<evidence type="ECO:0000313" key="3">
    <source>
        <dbReference type="Proteomes" id="UP001066276"/>
    </source>
</evidence>
<dbReference type="Proteomes" id="UP001066276">
    <property type="component" value="Chromosome 4_1"/>
</dbReference>
<feature type="compositionally biased region" description="Basic and acidic residues" evidence="1">
    <location>
        <begin position="45"/>
        <end position="54"/>
    </location>
</feature>
<evidence type="ECO:0000313" key="2">
    <source>
        <dbReference type="EMBL" id="KAJ1169141.1"/>
    </source>
</evidence>
<proteinExistence type="predicted"/>
<gene>
    <name evidence="2" type="ORF">NDU88_001047</name>
</gene>
<comment type="caution">
    <text evidence="2">The sequence shown here is derived from an EMBL/GenBank/DDBJ whole genome shotgun (WGS) entry which is preliminary data.</text>
</comment>
<feature type="region of interest" description="Disordered" evidence="1">
    <location>
        <begin position="36"/>
        <end position="93"/>
    </location>
</feature>